<evidence type="ECO:0000313" key="1">
    <source>
        <dbReference type="EMBL" id="KAF2619991.1"/>
    </source>
</evidence>
<gene>
    <name evidence="1" type="ORF">F2Q68_00042308</name>
</gene>
<protein>
    <submittedName>
        <fullName evidence="1">Uncharacterized protein</fullName>
    </submittedName>
</protein>
<organism evidence="1 2">
    <name type="scientific">Brassica cretica</name>
    <name type="common">Mustard</name>
    <dbReference type="NCBI Taxonomy" id="69181"/>
    <lineage>
        <taxon>Eukaryota</taxon>
        <taxon>Viridiplantae</taxon>
        <taxon>Streptophyta</taxon>
        <taxon>Embryophyta</taxon>
        <taxon>Tracheophyta</taxon>
        <taxon>Spermatophyta</taxon>
        <taxon>Magnoliopsida</taxon>
        <taxon>eudicotyledons</taxon>
        <taxon>Gunneridae</taxon>
        <taxon>Pentapetalae</taxon>
        <taxon>rosids</taxon>
        <taxon>malvids</taxon>
        <taxon>Brassicales</taxon>
        <taxon>Brassicaceae</taxon>
        <taxon>Brassiceae</taxon>
        <taxon>Brassica</taxon>
    </lineage>
</organism>
<dbReference type="Proteomes" id="UP000712281">
    <property type="component" value="Unassembled WGS sequence"/>
</dbReference>
<accession>A0A8S9MQ66</accession>
<comment type="caution">
    <text evidence="1">The sequence shown here is derived from an EMBL/GenBank/DDBJ whole genome shotgun (WGS) entry which is preliminary data.</text>
</comment>
<dbReference type="AlphaFoldDB" id="A0A8S9MQ66"/>
<dbReference type="EMBL" id="QGKW02000007">
    <property type="protein sequence ID" value="KAF2619991.1"/>
    <property type="molecule type" value="Genomic_DNA"/>
</dbReference>
<name>A0A8S9MQ66_BRACR</name>
<proteinExistence type="predicted"/>
<evidence type="ECO:0000313" key="2">
    <source>
        <dbReference type="Proteomes" id="UP000712281"/>
    </source>
</evidence>
<sequence length="87" mass="9585">MLPSTMAIAFLMKGNNGTYIIDRDRATTNFRTESQVMGFVALIRRFYQTHCWRSLIQYEMGAVNSLIGAKDFNCVGGSAESIGGIVA</sequence>
<reference evidence="1" key="1">
    <citation type="submission" date="2019-12" db="EMBL/GenBank/DDBJ databases">
        <title>Genome sequencing and annotation of Brassica cretica.</title>
        <authorList>
            <person name="Studholme D.J."/>
            <person name="Sarris P.F."/>
        </authorList>
    </citation>
    <scope>NUCLEOTIDE SEQUENCE</scope>
    <source>
        <strain evidence="1">PFS-001/15</strain>
        <tissue evidence="1">Leaf</tissue>
    </source>
</reference>